<evidence type="ECO:0000313" key="8">
    <source>
        <dbReference type="Proteomes" id="UP000239863"/>
    </source>
</evidence>
<dbReference type="SUPFAM" id="SSF118116">
    <property type="entry name" value="DNA mismatch repair protein MutL"/>
    <property type="match status" value="1"/>
</dbReference>
<dbReference type="GO" id="GO:0140664">
    <property type="term" value="F:ATP-dependent DNA damage sensor activity"/>
    <property type="evidence" value="ECO:0007669"/>
    <property type="project" value="InterPro"/>
</dbReference>
<dbReference type="CDD" id="cd16926">
    <property type="entry name" value="HATPase_MutL-MLH-PMS-like"/>
    <property type="match status" value="1"/>
</dbReference>
<dbReference type="Pfam" id="PF08676">
    <property type="entry name" value="MutL_C"/>
    <property type="match status" value="1"/>
</dbReference>
<accession>A0A2S6FXY9</accession>
<protein>
    <recommendedName>
        <fullName evidence="4">DNA mismatch repair protein MutL</fullName>
    </recommendedName>
</protein>
<dbReference type="InterPro" id="IPR002099">
    <property type="entry name" value="MutL/Mlh/PMS"/>
</dbReference>
<dbReference type="GO" id="GO:0032300">
    <property type="term" value="C:mismatch repair complex"/>
    <property type="evidence" value="ECO:0007669"/>
    <property type="project" value="InterPro"/>
</dbReference>
<dbReference type="HAMAP" id="MF_00149">
    <property type="entry name" value="DNA_mis_repair"/>
    <property type="match status" value="1"/>
</dbReference>
<dbReference type="InterPro" id="IPR036890">
    <property type="entry name" value="HATPase_C_sf"/>
</dbReference>
<name>A0A2S6FXY9_9CLOT</name>
<dbReference type="InterPro" id="IPR020667">
    <property type="entry name" value="DNA_mismatch_repair_MutL"/>
</dbReference>
<dbReference type="PROSITE" id="PS00058">
    <property type="entry name" value="DNA_MISMATCH_REPAIR_1"/>
    <property type="match status" value="1"/>
</dbReference>
<dbReference type="AlphaFoldDB" id="A0A2S6FXY9"/>
<dbReference type="Proteomes" id="UP000239863">
    <property type="component" value="Unassembled WGS sequence"/>
</dbReference>
<feature type="domain" description="MutL C-terminal dimerisation" evidence="5">
    <location>
        <begin position="447"/>
        <end position="589"/>
    </location>
</feature>
<dbReference type="EMBL" id="PTIS01000007">
    <property type="protein sequence ID" value="PPK48420.1"/>
    <property type="molecule type" value="Genomic_DNA"/>
</dbReference>
<keyword evidence="3 4" id="KW-0234">DNA repair</keyword>
<dbReference type="InterPro" id="IPR014790">
    <property type="entry name" value="MutL_C"/>
</dbReference>
<dbReference type="Gene3D" id="3.30.565.10">
    <property type="entry name" value="Histidine kinase-like ATPase, C-terminal domain"/>
    <property type="match status" value="1"/>
</dbReference>
<dbReference type="FunFam" id="3.30.565.10:FF:000003">
    <property type="entry name" value="DNA mismatch repair endonuclease MutL"/>
    <property type="match status" value="1"/>
</dbReference>
<dbReference type="InterPro" id="IPR014721">
    <property type="entry name" value="Ribsml_uS5_D2-typ_fold_subgr"/>
</dbReference>
<sequence length="633" mass="72140">MDRINILDENTSNKIAAGEVVERASSVVKELLENSIDAKAKNITIQIEEGGETLIKIIDDGVGIHPDDIKTAFIPHATSKISVIEDIYNINTLGFRGEALASIAAISKVRLSSRITSNDFGVEIFVSCGKIESIKEVGCNVGTTIEVRDIFYNVPARKKFLKSKTRETSLISEIVSKIALSNPEISFSYYNNNKKSLTTYGTSNQLDSIRSIYGKTIADNSIYFENHKDTLSVYGYIGTEEISRKSRNNQSIFINKRFIKNRTITTAVENAYRSFLTINKHPFFIVFIDIFPEYIDVNIHPTKAEIKFKDERIIYSSVFNAVHNKLKDHLEGSFYLPEEKNKPSIYEGSPYEKINFLKENSNFVQNSSEPKSNDYKYGHDDLPSIQKDAFNDTKGSVNQDDVMLNKEDITVGTIDIPVDLKSHDLSRSEIQLDEDSFKKDKLPPLNVIGQYNKTYILAEYDHTLYIVDQHAAHEKIFFEKYKKEIVNSNVIIQSLLTPCILELNYEDFGYYIENKELFLKSGFHIEEFGENTLYIREVPYILGKLDVKNTFLSILDDIKNFGTGSTDVVKYNRIATMACKSAIKGNDKLSLDEMKSLLKELSTIEEPFTCPHGRPTIIKFTNYELEKKFKRVQ</sequence>
<organism evidence="7 8">
    <name type="scientific">Clostridium algidicarnis DSM 15099</name>
    <dbReference type="NCBI Taxonomy" id="1121295"/>
    <lineage>
        <taxon>Bacteria</taxon>
        <taxon>Bacillati</taxon>
        <taxon>Bacillota</taxon>
        <taxon>Clostridia</taxon>
        <taxon>Eubacteriales</taxon>
        <taxon>Clostridiaceae</taxon>
        <taxon>Clostridium</taxon>
    </lineage>
</organism>
<evidence type="ECO:0000259" key="5">
    <source>
        <dbReference type="SMART" id="SM00853"/>
    </source>
</evidence>
<comment type="similarity">
    <text evidence="1 4">Belongs to the DNA mismatch repair MutL/HexB family.</text>
</comment>
<dbReference type="InterPro" id="IPR042121">
    <property type="entry name" value="MutL_C_regsub"/>
</dbReference>
<dbReference type="STRING" id="37659.GCA_000703125_02375"/>
<dbReference type="SMART" id="SM01340">
    <property type="entry name" value="DNA_mis_repair"/>
    <property type="match status" value="1"/>
</dbReference>
<dbReference type="OrthoDB" id="9763467at2"/>
<dbReference type="GO" id="GO:0005524">
    <property type="term" value="F:ATP binding"/>
    <property type="evidence" value="ECO:0007669"/>
    <property type="project" value="InterPro"/>
</dbReference>
<dbReference type="InterPro" id="IPR013507">
    <property type="entry name" value="DNA_mismatch_S5_2-like"/>
</dbReference>
<dbReference type="InterPro" id="IPR020568">
    <property type="entry name" value="Ribosomal_Su5_D2-typ_SF"/>
</dbReference>
<feature type="domain" description="DNA mismatch repair protein S5" evidence="6">
    <location>
        <begin position="209"/>
        <end position="327"/>
    </location>
</feature>
<evidence type="ECO:0000256" key="2">
    <source>
        <dbReference type="ARBA" id="ARBA00022763"/>
    </source>
</evidence>
<evidence type="ECO:0000313" key="7">
    <source>
        <dbReference type="EMBL" id="PPK48420.1"/>
    </source>
</evidence>
<dbReference type="Pfam" id="PF13589">
    <property type="entry name" value="HATPase_c_3"/>
    <property type="match status" value="1"/>
</dbReference>
<dbReference type="SUPFAM" id="SSF55874">
    <property type="entry name" value="ATPase domain of HSP90 chaperone/DNA topoisomerase II/histidine kinase"/>
    <property type="match status" value="1"/>
</dbReference>
<dbReference type="InterPro" id="IPR014762">
    <property type="entry name" value="DNA_mismatch_repair_CS"/>
</dbReference>
<proteinExistence type="inferred from homology"/>
<dbReference type="PANTHER" id="PTHR10073:SF12">
    <property type="entry name" value="DNA MISMATCH REPAIR PROTEIN MLH1"/>
    <property type="match status" value="1"/>
</dbReference>
<dbReference type="SUPFAM" id="SSF54211">
    <property type="entry name" value="Ribosomal protein S5 domain 2-like"/>
    <property type="match status" value="1"/>
</dbReference>
<reference evidence="7 8" key="1">
    <citation type="submission" date="2018-02" db="EMBL/GenBank/DDBJ databases">
        <title>Genomic Encyclopedia of Archaeal and Bacterial Type Strains, Phase II (KMG-II): from individual species to whole genera.</title>
        <authorList>
            <person name="Goeker M."/>
        </authorList>
    </citation>
    <scope>NUCLEOTIDE SEQUENCE [LARGE SCALE GENOMIC DNA]</scope>
    <source>
        <strain evidence="7 8">DSM 15099</strain>
    </source>
</reference>
<evidence type="ECO:0000259" key="6">
    <source>
        <dbReference type="SMART" id="SM01340"/>
    </source>
</evidence>
<dbReference type="Gene3D" id="3.30.1370.100">
    <property type="entry name" value="MutL, C-terminal domain, regulatory subdomain"/>
    <property type="match status" value="1"/>
</dbReference>
<dbReference type="PANTHER" id="PTHR10073">
    <property type="entry name" value="DNA MISMATCH REPAIR PROTEIN MLH, PMS, MUTL"/>
    <property type="match status" value="1"/>
</dbReference>
<dbReference type="GO" id="GO:0016887">
    <property type="term" value="F:ATP hydrolysis activity"/>
    <property type="evidence" value="ECO:0007669"/>
    <property type="project" value="InterPro"/>
</dbReference>
<dbReference type="InterPro" id="IPR037198">
    <property type="entry name" value="MutL_C_sf"/>
</dbReference>
<gene>
    <name evidence="4" type="primary">mutL</name>
    <name evidence="7" type="ORF">BD821_10757</name>
</gene>
<dbReference type="InterPro" id="IPR038973">
    <property type="entry name" value="MutL/Mlh/Pms-like"/>
</dbReference>
<dbReference type="CDD" id="cd00782">
    <property type="entry name" value="MutL_Trans"/>
    <property type="match status" value="1"/>
</dbReference>
<comment type="function">
    <text evidence="4">This protein is involved in the repair of mismatches in DNA. It is required for dam-dependent methyl-directed DNA mismatch repair. May act as a 'molecular matchmaker', a protein that promotes the formation of a stable complex between two or more DNA-binding proteins in an ATP-dependent manner without itself being part of a final effector complex.</text>
</comment>
<dbReference type="Pfam" id="PF01119">
    <property type="entry name" value="DNA_mis_repair"/>
    <property type="match status" value="1"/>
</dbReference>
<keyword evidence="2 4" id="KW-0227">DNA damage</keyword>
<dbReference type="Gene3D" id="3.30.230.10">
    <property type="match status" value="1"/>
</dbReference>
<comment type="caution">
    <text evidence="7">The sequence shown here is derived from an EMBL/GenBank/DDBJ whole genome shotgun (WGS) entry which is preliminary data.</text>
</comment>
<evidence type="ECO:0000256" key="3">
    <source>
        <dbReference type="ARBA" id="ARBA00023204"/>
    </source>
</evidence>
<dbReference type="RefSeq" id="WP_104409799.1">
    <property type="nucleotide sequence ID" value="NZ_PTIS01000007.1"/>
</dbReference>
<dbReference type="GO" id="GO:0030983">
    <property type="term" value="F:mismatched DNA binding"/>
    <property type="evidence" value="ECO:0007669"/>
    <property type="project" value="InterPro"/>
</dbReference>
<evidence type="ECO:0000256" key="4">
    <source>
        <dbReference type="HAMAP-Rule" id="MF_00149"/>
    </source>
</evidence>
<dbReference type="GO" id="GO:0006298">
    <property type="term" value="P:mismatch repair"/>
    <property type="evidence" value="ECO:0007669"/>
    <property type="project" value="UniProtKB-UniRule"/>
</dbReference>
<dbReference type="Gene3D" id="3.30.1540.20">
    <property type="entry name" value="MutL, C-terminal domain, dimerisation subdomain"/>
    <property type="match status" value="1"/>
</dbReference>
<dbReference type="SMART" id="SM00853">
    <property type="entry name" value="MutL_C"/>
    <property type="match status" value="1"/>
</dbReference>
<dbReference type="InterPro" id="IPR042120">
    <property type="entry name" value="MutL_C_dimsub"/>
</dbReference>
<dbReference type="NCBIfam" id="TIGR00585">
    <property type="entry name" value="mutl"/>
    <property type="match status" value="1"/>
</dbReference>
<evidence type="ECO:0000256" key="1">
    <source>
        <dbReference type="ARBA" id="ARBA00006082"/>
    </source>
</evidence>